<dbReference type="EMBL" id="HBEY01004312">
    <property type="protein sequence ID" value="CAD8598758.1"/>
    <property type="molecule type" value="Transcribed_RNA"/>
</dbReference>
<evidence type="ECO:0000256" key="1">
    <source>
        <dbReference type="SAM" id="MobiDB-lite"/>
    </source>
</evidence>
<feature type="compositionally biased region" description="Low complexity" evidence="1">
    <location>
        <begin position="36"/>
        <end position="45"/>
    </location>
</feature>
<evidence type="ECO:0000313" key="2">
    <source>
        <dbReference type="EMBL" id="CAD8598758.1"/>
    </source>
</evidence>
<proteinExistence type="predicted"/>
<feature type="region of interest" description="Disordered" evidence="1">
    <location>
        <begin position="1"/>
        <end position="45"/>
    </location>
</feature>
<gene>
    <name evidence="2" type="ORF">CPEL01642_LOCUS2088</name>
</gene>
<protein>
    <submittedName>
        <fullName evidence="2">Uncharacterized protein</fullName>
    </submittedName>
</protein>
<accession>A0A7S0PUR3</accession>
<organism evidence="2">
    <name type="scientific">Coccolithus braarudii</name>
    <dbReference type="NCBI Taxonomy" id="221442"/>
    <lineage>
        <taxon>Eukaryota</taxon>
        <taxon>Haptista</taxon>
        <taxon>Haptophyta</taxon>
        <taxon>Prymnesiophyceae</taxon>
        <taxon>Coccolithales</taxon>
        <taxon>Coccolithaceae</taxon>
        <taxon>Coccolithus</taxon>
    </lineage>
</organism>
<name>A0A7S0PUR3_9EUKA</name>
<sequence length="174" mass="18848">MATARHHSSTSYEEYDAPRASGTREGRAYPRTRRVQPPMQLQPMHLPNHNLYAGGGGRGVTTRAEAAGWGSKNAAAPWERASRTISHGPLSINTQASVDVGYMQRACSERLSNQSYDLSKLRLATCGVSEAGGVLEPTPGAARRLPYPRALGVEPEAVKDGMRLFNSKELTSLQ</sequence>
<dbReference type="AlphaFoldDB" id="A0A7S0PUR3"/>
<reference evidence="2" key="1">
    <citation type="submission" date="2021-01" db="EMBL/GenBank/DDBJ databases">
        <authorList>
            <person name="Corre E."/>
            <person name="Pelletier E."/>
            <person name="Niang G."/>
            <person name="Scheremetjew M."/>
            <person name="Finn R."/>
            <person name="Kale V."/>
            <person name="Holt S."/>
            <person name="Cochrane G."/>
            <person name="Meng A."/>
            <person name="Brown T."/>
            <person name="Cohen L."/>
        </authorList>
    </citation>
    <scope>NUCLEOTIDE SEQUENCE</scope>
    <source>
        <strain evidence="2">PLY182g</strain>
    </source>
</reference>